<dbReference type="Proteomes" id="UP000239001">
    <property type="component" value="Unassembled WGS sequence"/>
</dbReference>
<dbReference type="AlphaFoldDB" id="A0A2T1LTH6"/>
<dbReference type="InterPro" id="IPR006116">
    <property type="entry name" value="NT_2-5OAS_ClassI-CCAase"/>
</dbReference>
<keyword evidence="3" id="KW-1185">Reference proteome</keyword>
<reference evidence="2 3" key="2">
    <citation type="submission" date="2018-03" db="EMBL/GenBank/DDBJ databases">
        <authorList>
            <person name="Keele B.F."/>
        </authorList>
    </citation>
    <scope>NUCLEOTIDE SEQUENCE [LARGE SCALE GENOMIC DNA]</scope>
    <source>
        <strain evidence="2 3">CCALA 016</strain>
    </source>
</reference>
<dbReference type="EMBL" id="PXOH01000028">
    <property type="protein sequence ID" value="PSF33877.1"/>
    <property type="molecule type" value="Genomic_DNA"/>
</dbReference>
<evidence type="ECO:0000313" key="2">
    <source>
        <dbReference type="EMBL" id="PSF33877.1"/>
    </source>
</evidence>
<accession>A0A2T1LTH6</accession>
<dbReference type="Pfam" id="PF18144">
    <property type="entry name" value="SMODS"/>
    <property type="match status" value="1"/>
</dbReference>
<proteinExistence type="predicted"/>
<reference evidence="2 3" key="1">
    <citation type="submission" date="2018-03" db="EMBL/GenBank/DDBJ databases">
        <title>The ancient ancestry and fast evolution of plastids.</title>
        <authorList>
            <person name="Moore K.R."/>
            <person name="Magnabosco C."/>
            <person name="Momper L."/>
            <person name="Gold D.A."/>
            <person name="Bosak T."/>
            <person name="Fournier G.P."/>
        </authorList>
    </citation>
    <scope>NUCLEOTIDE SEQUENCE [LARGE SCALE GENOMIC DNA]</scope>
    <source>
        <strain evidence="2 3">CCALA 016</strain>
    </source>
</reference>
<dbReference type="RefSeq" id="WP_106458563.1">
    <property type="nucleotide sequence ID" value="NZ_PXOH01000028.1"/>
</dbReference>
<dbReference type="InterPro" id="IPR043519">
    <property type="entry name" value="NT_sf"/>
</dbReference>
<comment type="caution">
    <text evidence="2">The sequence shown here is derived from an EMBL/GenBank/DDBJ whole genome shotgun (WGS) entry which is preliminary data.</text>
</comment>
<dbReference type="OrthoDB" id="494741at2"/>
<protein>
    <submittedName>
        <fullName evidence="2">Nucleotidyltransferase</fullName>
    </submittedName>
</protein>
<keyword evidence="2" id="KW-0808">Transferase</keyword>
<dbReference type="GO" id="GO:0051607">
    <property type="term" value="P:defense response to virus"/>
    <property type="evidence" value="ECO:0007669"/>
    <property type="project" value="UniProtKB-KW"/>
</dbReference>
<dbReference type="GO" id="GO:0016779">
    <property type="term" value="F:nucleotidyltransferase activity"/>
    <property type="evidence" value="ECO:0007669"/>
    <property type="project" value="InterPro"/>
</dbReference>
<keyword evidence="1" id="KW-0051">Antiviral defense</keyword>
<gene>
    <name evidence="2" type="ORF">C7H19_19330</name>
</gene>
<organism evidence="2 3">
    <name type="scientific">Aphanothece hegewaldii CCALA 016</name>
    <dbReference type="NCBI Taxonomy" id="2107694"/>
    <lineage>
        <taxon>Bacteria</taxon>
        <taxon>Bacillati</taxon>
        <taxon>Cyanobacteriota</taxon>
        <taxon>Cyanophyceae</taxon>
        <taxon>Oscillatoriophycideae</taxon>
        <taxon>Chroococcales</taxon>
        <taxon>Aphanothecaceae</taxon>
        <taxon>Aphanothece</taxon>
    </lineage>
</organism>
<evidence type="ECO:0000256" key="1">
    <source>
        <dbReference type="ARBA" id="ARBA00023118"/>
    </source>
</evidence>
<dbReference type="SUPFAM" id="SSF81301">
    <property type="entry name" value="Nucleotidyltransferase"/>
    <property type="match status" value="1"/>
</dbReference>
<name>A0A2T1LTH6_9CHRO</name>
<dbReference type="CDD" id="cd05400">
    <property type="entry name" value="NT_2-5OAS_ClassI-CCAase"/>
    <property type="match status" value="1"/>
</dbReference>
<evidence type="ECO:0000313" key="3">
    <source>
        <dbReference type="Proteomes" id="UP000239001"/>
    </source>
</evidence>
<sequence length="262" mass="31161">MSVLSYLENLASLLNMAERESINIDRSINTLHTRLGNRFSTDQLKERFRFGSSVRRTMLPRNADPNSDVDYMVVFDNTLNYKPQTFMSYLKKFAEIYYSRSEIYQSSPTVVLVLGHIKFDLVPSYRNWNNLYIPAPRTHYNDWMITDPLSFNDTIEKVNKNTNFLFKPMIRLLKYWNASNSYIYESYTLEQKMTNTSFYFCHNLKDYLFSAIDSLNIWDLPSYQHQKVERAKQIIKNVRQYEQDGKSIFAELEIKKLFPELS</sequence>
<dbReference type="Gene3D" id="3.30.460.10">
    <property type="entry name" value="Beta Polymerase, domain 2"/>
    <property type="match status" value="1"/>
</dbReference>